<proteinExistence type="predicted"/>
<evidence type="ECO:0000259" key="1">
    <source>
        <dbReference type="Pfam" id="PF01814"/>
    </source>
</evidence>
<name>A0ABV6PZW9_9DEIN</name>
<dbReference type="Pfam" id="PF01814">
    <property type="entry name" value="Hemerythrin"/>
    <property type="match status" value="1"/>
</dbReference>
<sequence length="188" mass="20441">MVEPFTGKALARPGGSVQLLELAPGEERPLRVERSESALLAALQGSLLLRFWGRTASLAPGQVVRVRPGHLTLLAPAGGRALLVVLGVSPGRLSQEHEEILGLLENPPTPQAAEALAQKLEAHISLEEALYYPTLSPGKRRERKLEHRLLQELARELLTATREGRPTEGVVDRLRTAFLAHAEAELRG</sequence>
<evidence type="ECO:0000313" key="3">
    <source>
        <dbReference type="Proteomes" id="UP001589830"/>
    </source>
</evidence>
<comment type="caution">
    <text evidence="2">The sequence shown here is derived from an EMBL/GenBank/DDBJ whole genome shotgun (WGS) entry which is preliminary data.</text>
</comment>
<dbReference type="Proteomes" id="UP001589830">
    <property type="component" value="Unassembled WGS sequence"/>
</dbReference>
<dbReference type="SUPFAM" id="SSF51182">
    <property type="entry name" value="RmlC-like cupins"/>
    <property type="match status" value="1"/>
</dbReference>
<evidence type="ECO:0000313" key="2">
    <source>
        <dbReference type="EMBL" id="MFC0594927.1"/>
    </source>
</evidence>
<dbReference type="EMBL" id="JBHLTW010000005">
    <property type="protein sequence ID" value="MFC0594927.1"/>
    <property type="molecule type" value="Genomic_DNA"/>
</dbReference>
<organism evidence="2 3">
    <name type="scientific">Thermus composti</name>
    <dbReference type="NCBI Taxonomy" id="532059"/>
    <lineage>
        <taxon>Bacteria</taxon>
        <taxon>Thermotogati</taxon>
        <taxon>Deinococcota</taxon>
        <taxon>Deinococci</taxon>
        <taxon>Thermales</taxon>
        <taxon>Thermaceae</taxon>
        <taxon>Thermus</taxon>
    </lineage>
</organism>
<reference evidence="2 3" key="1">
    <citation type="submission" date="2024-09" db="EMBL/GenBank/DDBJ databases">
        <authorList>
            <person name="Sun Q."/>
            <person name="Mori K."/>
        </authorList>
    </citation>
    <scope>NUCLEOTIDE SEQUENCE [LARGE SCALE GENOMIC DNA]</scope>
    <source>
        <strain evidence="2 3">NCAIM B.02340</strain>
    </source>
</reference>
<protein>
    <submittedName>
        <fullName evidence="2">AraC family ligand binding domain-containing protein</fullName>
    </submittedName>
</protein>
<keyword evidence="3" id="KW-1185">Reference proteome</keyword>
<accession>A0ABV6PZW9</accession>
<dbReference type="RefSeq" id="WP_188847576.1">
    <property type="nucleotide sequence ID" value="NZ_BMPJ01000016.1"/>
</dbReference>
<gene>
    <name evidence="2" type="ORF">ACFFFP_01865</name>
</gene>
<dbReference type="InterPro" id="IPR012312">
    <property type="entry name" value="Hemerythrin-like"/>
</dbReference>
<dbReference type="InterPro" id="IPR011051">
    <property type="entry name" value="RmlC_Cupin_sf"/>
</dbReference>
<feature type="domain" description="Hemerythrin-like" evidence="1">
    <location>
        <begin position="111"/>
        <end position="185"/>
    </location>
</feature>